<evidence type="ECO:0000313" key="2">
    <source>
        <dbReference type="Proteomes" id="UP001234297"/>
    </source>
</evidence>
<sequence>MGKEANKVAPTEREAMRSHRRSSYEKRSLLLLLASLTVAVAAPHLAVEEEVSGSVSLDSVQKHCWRVLKDNRCRYVSPALIGGRNRALIGGRTCPFLLFEVQDSFGRF</sequence>
<keyword evidence="2" id="KW-1185">Reference proteome</keyword>
<evidence type="ECO:0000313" key="1">
    <source>
        <dbReference type="EMBL" id="KAJ8626463.1"/>
    </source>
</evidence>
<proteinExistence type="predicted"/>
<reference evidence="1 2" key="1">
    <citation type="journal article" date="2022" name="Hortic Res">
        <title>A haplotype resolved chromosomal level avocado genome allows analysis of novel avocado genes.</title>
        <authorList>
            <person name="Nath O."/>
            <person name="Fletcher S.J."/>
            <person name="Hayward A."/>
            <person name="Shaw L.M."/>
            <person name="Masouleh A.K."/>
            <person name="Furtado A."/>
            <person name="Henry R.J."/>
            <person name="Mitter N."/>
        </authorList>
    </citation>
    <scope>NUCLEOTIDE SEQUENCE [LARGE SCALE GENOMIC DNA]</scope>
    <source>
        <strain evidence="2">cv. Hass</strain>
    </source>
</reference>
<gene>
    <name evidence="1" type="ORF">MRB53_019770</name>
</gene>
<dbReference type="EMBL" id="CM056814">
    <property type="protein sequence ID" value="KAJ8626463.1"/>
    <property type="molecule type" value="Genomic_DNA"/>
</dbReference>
<comment type="caution">
    <text evidence="1">The sequence shown here is derived from an EMBL/GenBank/DDBJ whole genome shotgun (WGS) entry which is preliminary data.</text>
</comment>
<organism evidence="1 2">
    <name type="scientific">Persea americana</name>
    <name type="common">Avocado</name>
    <dbReference type="NCBI Taxonomy" id="3435"/>
    <lineage>
        <taxon>Eukaryota</taxon>
        <taxon>Viridiplantae</taxon>
        <taxon>Streptophyta</taxon>
        <taxon>Embryophyta</taxon>
        <taxon>Tracheophyta</taxon>
        <taxon>Spermatophyta</taxon>
        <taxon>Magnoliopsida</taxon>
        <taxon>Magnoliidae</taxon>
        <taxon>Laurales</taxon>
        <taxon>Lauraceae</taxon>
        <taxon>Persea</taxon>
    </lineage>
</organism>
<dbReference type="Proteomes" id="UP001234297">
    <property type="component" value="Chromosome 6"/>
</dbReference>
<protein>
    <submittedName>
        <fullName evidence="1">Uncharacterized protein</fullName>
    </submittedName>
</protein>
<name>A0ACC2KZA0_PERAE</name>
<accession>A0ACC2KZA0</accession>